<dbReference type="Proteomes" id="UP000799424">
    <property type="component" value="Unassembled WGS sequence"/>
</dbReference>
<gene>
    <name evidence="1" type="ORF">CC86DRAFT_15398</name>
</gene>
<dbReference type="AlphaFoldDB" id="A0A6A7AKL3"/>
<evidence type="ECO:0000313" key="2">
    <source>
        <dbReference type="Proteomes" id="UP000799424"/>
    </source>
</evidence>
<dbReference type="EMBL" id="MU006216">
    <property type="protein sequence ID" value="KAF2833821.1"/>
    <property type="molecule type" value="Genomic_DNA"/>
</dbReference>
<proteinExistence type="predicted"/>
<sequence>MFKAIMSGVLDDRLSISDIRGNCPTEACKWDRYTTLAVCATTEEVSSKIERRKDAREINRFQISGTPWEPPTQTTNVPDTFWMTAPYSDASKVRNETLPPISDIYLAHFPACNEQKQSWGNWGKERDTASSWKAYKDGIRSLHRPAP</sequence>
<accession>A0A6A7AKL3</accession>
<keyword evidence="2" id="KW-1185">Reference proteome</keyword>
<name>A0A6A7AKL3_9PLEO</name>
<evidence type="ECO:0000313" key="1">
    <source>
        <dbReference type="EMBL" id="KAF2833821.1"/>
    </source>
</evidence>
<reference evidence="1" key="1">
    <citation type="journal article" date="2020" name="Stud. Mycol.">
        <title>101 Dothideomycetes genomes: a test case for predicting lifestyles and emergence of pathogens.</title>
        <authorList>
            <person name="Haridas S."/>
            <person name="Albert R."/>
            <person name="Binder M."/>
            <person name="Bloem J."/>
            <person name="Labutti K."/>
            <person name="Salamov A."/>
            <person name="Andreopoulos B."/>
            <person name="Baker S."/>
            <person name="Barry K."/>
            <person name="Bills G."/>
            <person name="Bluhm B."/>
            <person name="Cannon C."/>
            <person name="Castanera R."/>
            <person name="Culley D."/>
            <person name="Daum C."/>
            <person name="Ezra D."/>
            <person name="Gonzalez J."/>
            <person name="Henrissat B."/>
            <person name="Kuo A."/>
            <person name="Liang C."/>
            <person name="Lipzen A."/>
            <person name="Lutzoni F."/>
            <person name="Magnuson J."/>
            <person name="Mondo S."/>
            <person name="Nolan M."/>
            <person name="Ohm R."/>
            <person name="Pangilinan J."/>
            <person name="Park H.-J."/>
            <person name="Ramirez L."/>
            <person name="Alfaro M."/>
            <person name="Sun H."/>
            <person name="Tritt A."/>
            <person name="Yoshinaga Y."/>
            <person name="Zwiers L.-H."/>
            <person name="Turgeon B."/>
            <person name="Goodwin S."/>
            <person name="Spatafora J."/>
            <person name="Crous P."/>
            <person name="Grigoriev I."/>
        </authorList>
    </citation>
    <scope>NUCLEOTIDE SEQUENCE</scope>
    <source>
        <strain evidence="1">CBS 113818</strain>
    </source>
</reference>
<organism evidence="1 2">
    <name type="scientific">Ophiobolus disseminans</name>
    <dbReference type="NCBI Taxonomy" id="1469910"/>
    <lineage>
        <taxon>Eukaryota</taxon>
        <taxon>Fungi</taxon>
        <taxon>Dikarya</taxon>
        <taxon>Ascomycota</taxon>
        <taxon>Pezizomycotina</taxon>
        <taxon>Dothideomycetes</taxon>
        <taxon>Pleosporomycetidae</taxon>
        <taxon>Pleosporales</taxon>
        <taxon>Pleosporineae</taxon>
        <taxon>Phaeosphaeriaceae</taxon>
        <taxon>Ophiobolus</taxon>
    </lineage>
</organism>
<dbReference type="OrthoDB" id="5242705at2759"/>
<protein>
    <submittedName>
        <fullName evidence="1">Uncharacterized protein</fullName>
    </submittedName>
</protein>